<evidence type="ECO:0000313" key="3">
    <source>
        <dbReference type="Proteomes" id="UP000320386"/>
    </source>
</evidence>
<dbReference type="EMBL" id="CP036280">
    <property type="protein sequence ID" value="QDU72261.1"/>
    <property type="molecule type" value="Genomic_DNA"/>
</dbReference>
<dbReference type="RefSeq" id="WP_145446432.1">
    <property type="nucleotide sequence ID" value="NZ_CP036280.1"/>
</dbReference>
<gene>
    <name evidence="2" type="ORF">Pan265_21250</name>
</gene>
<organism evidence="2 3">
    <name type="scientific">Mucisphaera calidilacus</name>
    <dbReference type="NCBI Taxonomy" id="2527982"/>
    <lineage>
        <taxon>Bacteria</taxon>
        <taxon>Pseudomonadati</taxon>
        <taxon>Planctomycetota</taxon>
        <taxon>Phycisphaerae</taxon>
        <taxon>Phycisphaerales</taxon>
        <taxon>Phycisphaeraceae</taxon>
        <taxon>Mucisphaera</taxon>
    </lineage>
</organism>
<accession>A0A518BZ61</accession>
<dbReference type="KEGG" id="mcad:Pan265_21250"/>
<keyword evidence="1" id="KW-0812">Transmembrane</keyword>
<keyword evidence="1" id="KW-1133">Transmembrane helix</keyword>
<dbReference type="InterPro" id="IPR045584">
    <property type="entry name" value="Pilin-like"/>
</dbReference>
<evidence type="ECO:0000313" key="2">
    <source>
        <dbReference type="EMBL" id="QDU72261.1"/>
    </source>
</evidence>
<dbReference type="AlphaFoldDB" id="A0A518BZ61"/>
<dbReference type="PANTHER" id="PTHR30093">
    <property type="entry name" value="GENERAL SECRETION PATHWAY PROTEIN G"/>
    <property type="match status" value="1"/>
</dbReference>
<reference evidence="2 3" key="1">
    <citation type="submission" date="2019-02" db="EMBL/GenBank/DDBJ databases">
        <title>Deep-cultivation of Planctomycetes and their phenomic and genomic characterization uncovers novel biology.</title>
        <authorList>
            <person name="Wiegand S."/>
            <person name="Jogler M."/>
            <person name="Boedeker C."/>
            <person name="Pinto D."/>
            <person name="Vollmers J."/>
            <person name="Rivas-Marin E."/>
            <person name="Kohn T."/>
            <person name="Peeters S.H."/>
            <person name="Heuer A."/>
            <person name="Rast P."/>
            <person name="Oberbeckmann S."/>
            <person name="Bunk B."/>
            <person name="Jeske O."/>
            <person name="Meyerdierks A."/>
            <person name="Storesund J.E."/>
            <person name="Kallscheuer N."/>
            <person name="Luecker S."/>
            <person name="Lage O.M."/>
            <person name="Pohl T."/>
            <person name="Merkel B.J."/>
            <person name="Hornburger P."/>
            <person name="Mueller R.-W."/>
            <person name="Bruemmer F."/>
            <person name="Labrenz M."/>
            <person name="Spormann A.M."/>
            <person name="Op den Camp H."/>
            <person name="Overmann J."/>
            <person name="Amann R."/>
            <person name="Jetten M.S.M."/>
            <person name="Mascher T."/>
            <person name="Medema M.H."/>
            <person name="Devos D.P."/>
            <person name="Kaster A.-K."/>
            <person name="Ovreas L."/>
            <person name="Rohde M."/>
            <person name="Galperin M.Y."/>
            <person name="Jogler C."/>
        </authorList>
    </citation>
    <scope>NUCLEOTIDE SEQUENCE [LARGE SCALE GENOMIC DNA]</scope>
    <source>
        <strain evidence="2 3">Pan265</strain>
    </source>
</reference>
<dbReference type="PANTHER" id="PTHR30093:SF2">
    <property type="entry name" value="TYPE II SECRETION SYSTEM PROTEIN H"/>
    <property type="match status" value="1"/>
</dbReference>
<protein>
    <recommendedName>
        <fullName evidence="4">Prepilin-type N-terminal cleavage/methylation domain-containing protein</fullName>
    </recommendedName>
</protein>
<dbReference type="Proteomes" id="UP000320386">
    <property type="component" value="Chromosome"/>
</dbReference>
<dbReference type="InterPro" id="IPR012902">
    <property type="entry name" value="N_methyl_site"/>
</dbReference>
<proteinExistence type="predicted"/>
<dbReference type="Gene3D" id="3.30.700.10">
    <property type="entry name" value="Glycoprotein, Type 4 Pilin"/>
    <property type="match status" value="1"/>
</dbReference>
<evidence type="ECO:0000256" key="1">
    <source>
        <dbReference type="SAM" id="Phobius"/>
    </source>
</evidence>
<keyword evidence="1" id="KW-0472">Membrane</keyword>
<feature type="transmembrane region" description="Helical" evidence="1">
    <location>
        <begin position="12"/>
        <end position="36"/>
    </location>
</feature>
<dbReference type="SUPFAM" id="SSF54523">
    <property type="entry name" value="Pili subunits"/>
    <property type="match status" value="1"/>
</dbReference>
<sequence precursor="true">MALANRSRFVPAFTLIELLVVISIIALLISILLPALSSARRTAVTIQCGSNQRQIGIGLFAYTTDYDGLLPRAYDPSAPAESQNWTRIAFPYVAQGRPVPSFTQDFEELDDSEFICPAWESGLASDIANPENREKRTYGMNGEYLNDGNAPMEDFERPTAFKSIERVAGASDTMLTIDAEHFFVRHYNSFGAPPSNDNIISVAARHGDSWNTLFMDGHIERLTADLIPAPADPVGVAPETGVAFWRGF</sequence>
<dbReference type="Pfam" id="PF07963">
    <property type="entry name" value="N_methyl"/>
    <property type="match status" value="1"/>
</dbReference>
<name>A0A518BZ61_9BACT</name>
<keyword evidence="3" id="KW-1185">Reference proteome</keyword>
<evidence type="ECO:0008006" key="4">
    <source>
        <dbReference type="Google" id="ProtNLM"/>
    </source>
</evidence>
<dbReference type="NCBIfam" id="TIGR02532">
    <property type="entry name" value="IV_pilin_GFxxxE"/>
    <property type="match status" value="1"/>
</dbReference>
<dbReference type="OrthoDB" id="272433at2"/>